<dbReference type="Proteomes" id="UP001500432">
    <property type="component" value="Unassembled WGS sequence"/>
</dbReference>
<dbReference type="PANTHER" id="PTHR30055:SF238">
    <property type="entry name" value="MYCOFACTOCIN BIOSYNTHESIS TRANSCRIPTIONAL REGULATOR MFTR-RELATED"/>
    <property type="match status" value="1"/>
</dbReference>
<dbReference type="InterPro" id="IPR050109">
    <property type="entry name" value="HTH-type_TetR-like_transc_reg"/>
</dbReference>
<accession>A0ABN3C162</accession>
<feature type="DNA-binding region" description="H-T-H motif" evidence="4">
    <location>
        <begin position="29"/>
        <end position="48"/>
    </location>
</feature>
<dbReference type="RefSeq" id="WP_344300949.1">
    <property type="nucleotide sequence ID" value="NZ_BAAAQW010000012.1"/>
</dbReference>
<dbReference type="SUPFAM" id="SSF46689">
    <property type="entry name" value="Homeodomain-like"/>
    <property type="match status" value="1"/>
</dbReference>
<dbReference type="Gene3D" id="1.10.357.10">
    <property type="entry name" value="Tetracycline Repressor, domain 2"/>
    <property type="match status" value="1"/>
</dbReference>
<dbReference type="Pfam" id="PF00440">
    <property type="entry name" value="TetR_N"/>
    <property type="match status" value="1"/>
</dbReference>
<dbReference type="InterPro" id="IPR036271">
    <property type="entry name" value="Tet_transcr_reg_TetR-rel_C_sf"/>
</dbReference>
<evidence type="ECO:0000256" key="3">
    <source>
        <dbReference type="ARBA" id="ARBA00023163"/>
    </source>
</evidence>
<evidence type="ECO:0000259" key="5">
    <source>
        <dbReference type="PROSITE" id="PS50977"/>
    </source>
</evidence>
<dbReference type="PANTHER" id="PTHR30055">
    <property type="entry name" value="HTH-TYPE TRANSCRIPTIONAL REGULATOR RUTR"/>
    <property type="match status" value="1"/>
</dbReference>
<evidence type="ECO:0000313" key="6">
    <source>
        <dbReference type="EMBL" id="GAA2202969.1"/>
    </source>
</evidence>
<dbReference type="EMBL" id="BAAAQW010000012">
    <property type="protein sequence ID" value="GAA2202969.1"/>
    <property type="molecule type" value="Genomic_DNA"/>
</dbReference>
<name>A0ABN3C162_9MICC</name>
<sequence>MSARRTGTRERLFAAAMELIGQRGTDAVTVDEIAAAAGVAKGTVYYNFGSKNELVAQLLEYGMALLMHALRPGHAQARGDLGATRGDLGEVRGMVERAFGFIEAYPAFVRLWMGEQWRADGAWQPVLSGMRARVLAEIRAALERLAARRHPREGQDLDMVALAVFGAAFVVGTDRAADGARPLGPSVEAVVGVVAGAFEAPDQARAAPRKSTSHQ</sequence>
<evidence type="ECO:0000256" key="1">
    <source>
        <dbReference type="ARBA" id="ARBA00023015"/>
    </source>
</evidence>
<organism evidence="6 7">
    <name type="scientific">Sinomonas flava</name>
    <dbReference type="NCBI Taxonomy" id="496857"/>
    <lineage>
        <taxon>Bacteria</taxon>
        <taxon>Bacillati</taxon>
        <taxon>Actinomycetota</taxon>
        <taxon>Actinomycetes</taxon>
        <taxon>Micrococcales</taxon>
        <taxon>Micrococcaceae</taxon>
        <taxon>Sinomonas</taxon>
    </lineage>
</organism>
<keyword evidence="3" id="KW-0804">Transcription</keyword>
<dbReference type="SUPFAM" id="SSF48498">
    <property type="entry name" value="Tetracyclin repressor-like, C-terminal domain"/>
    <property type="match status" value="1"/>
</dbReference>
<proteinExistence type="predicted"/>
<keyword evidence="2 4" id="KW-0238">DNA-binding</keyword>
<feature type="domain" description="HTH tetR-type" evidence="5">
    <location>
        <begin position="6"/>
        <end position="66"/>
    </location>
</feature>
<evidence type="ECO:0000256" key="2">
    <source>
        <dbReference type="ARBA" id="ARBA00023125"/>
    </source>
</evidence>
<dbReference type="InterPro" id="IPR001647">
    <property type="entry name" value="HTH_TetR"/>
</dbReference>
<dbReference type="InterPro" id="IPR009057">
    <property type="entry name" value="Homeodomain-like_sf"/>
</dbReference>
<keyword evidence="1" id="KW-0805">Transcription regulation</keyword>
<reference evidence="6 7" key="1">
    <citation type="journal article" date="2019" name="Int. J. Syst. Evol. Microbiol.">
        <title>The Global Catalogue of Microorganisms (GCM) 10K type strain sequencing project: providing services to taxonomists for standard genome sequencing and annotation.</title>
        <authorList>
            <consortium name="The Broad Institute Genomics Platform"/>
            <consortium name="The Broad Institute Genome Sequencing Center for Infectious Disease"/>
            <person name="Wu L."/>
            <person name="Ma J."/>
        </authorList>
    </citation>
    <scope>NUCLEOTIDE SEQUENCE [LARGE SCALE GENOMIC DNA]</scope>
    <source>
        <strain evidence="6 7">JCM 16034</strain>
    </source>
</reference>
<gene>
    <name evidence="6" type="ORF">GCM10009849_33480</name>
</gene>
<evidence type="ECO:0000256" key="4">
    <source>
        <dbReference type="PROSITE-ProRule" id="PRU00335"/>
    </source>
</evidence>
<evidence type="ECO:0000313" key="7">
    <source>
        <dbReference type="Proteomes" id="UP001500432"/>
    </source>
</evidence>
<protein>
    <submittedName>
        <fullName evidence="6">TetR/AcrR family transcriptional regulator</fullName>
    </submittedName>
</protein>
<comment type="caution">
    <text evidence="6">The sequence shown here is derived from an EMBL/GenBank/DDBJ whole genome shotgun (WGS) entry which is preliminary data.</text>
</comment>
<keyword evidence="7" id="KW-1185">Reference proteome</keyword>
<dbReference type="PRINTS" id="PR00455">
    <property type="entry name" value="HTHTETR"/>
</dbReference>
<dbReference type="PROSITE" id="PS50977">
    <property type="entry name" value="HTH_TETR_2"/>
    <property type="match status" value="1"/>
</dbReference>